<dbReference type="Proteomes" id="UP000001007">
    <property type="component" value="Chromosome"/>
</dbReference>
<evidence type="ECO:0000313" key="1">
    <source>
        <dbReference type="EMBL" id="AAM71383.1"/>
    </source>
</evidence>
<organism evidence="1 2">
    <name type="scientific">Chlorobaculum tepidum (strain ATCC 49652 / DSM 12025 / NBRC 103806 / TLS)</name>
    <name type="common">Chlorobium tepidum</name>
    <dbReference type="NCBI Taxonomy" id="194439"/>
    <lineage>
        <taxon>Bacteria</taxon>
        <taxon>Pseudomonadati</taxon>
        <taxon>Chlorobiota</taxon>
        <taxon>Chlorobiia</taxon>
        <taxon>Chlorobiales</taxon>
        <taxon>Chlorobiaceae</taxon>
        <taxon>Chlorobaculum</taxon>
    </lineage>
</organism>
<dbReference type="STRING" id="194439.CT0135"/>
<dbReference type="KEGG" id="cte:CT0135"/>
<dbReference type="HOGENOM" id="CLU_2477743_0_0_10"/>
<evidence type="ECO:0000313" key="2">
    <source>
        <dbReference type="Proteomes" id="UP000001007"/>
    </source>
</evidence>
<gene>
    <name evidence="1" type="ordered locus">CT0135</name>
</gene>
<reference evidence="1 2" key="1">
    <citation type="journal article" date="2002" name="Proc. Natl. Acad. Sci. U.S.A.">
        <title>The complete genome sequence of Chlorobium tepidum TLS, a photosynthetic, anaerobic, green-sulfur bacterium.</title>
        <authorList>
            <person name="Eisen J.A."/>
            <person name="Nelson K.E."/>
            <person name="Paulsen I.T."/>
            <person name="Heidelberg J.F."/>
            <person name="Wu M."/>
            <person name="Dodson R.J."/>
            <person name="Deboy R."/>
            <person name="Gwinn M.L."/>
            <person name="Nelson W.C."/>
            <person name="Haft D.H."/>
            <person name="Hickey E.K."/>
            <person name="Peterson J.D."/>
            <person name="Durkin A.S."/>
            <person name="Kolonay J.L."/>
            <person name="Yang F."/>
            <person name="Holt I."/>
            <person name="Umayam L.A."/>
            <person name="Mason T."/>
            <person name="Brenner M."/>
            <person name="Shea T.P."/>
            <person name="Parksey D."/>
            <person name="Nierman W.C."/>
            <person name="Feldblyum T.V."/>
            <person name="Hansen C.L."/>
            <person name="Craven M.B."/>
            <person name="Radune D."/>
            <person name="Vamathevan J."/>
            <person name="Khouri H."/>
            <person name="White O."/>
            <person name="Gruber T.M."/>
            <person name="Ketchum K.A."/>
            <person name="Venter J.C."/>
            <person name="Tettelin H."/>
            <person name="Bryant D.A."/>
            <person name="Fraser C.M."/>
        </authorList>
    </citation>
    <scope>NUCLEOTIDE SEQUENCE [LARGE SCALE GENOMIC DNA]</scope>
    <source>
        <strain evidence="2">ATCC 49652 / DSM 12025 / NBRC 103806 / TLS</strain>
    </source>
</reference>
<dbReference type="AlphaFoldDB" id="Q8KG33"/>
<protein>
    <submittedName>
        <fullName evidence="1">Uncharacterized protein</fullName>
    </submittedName>
</protein>
<keyword evidence="2" id="KW-1185">Reference proteome</keyword>
<proteinExistence type="predicted"/>
<sequence>MKIGCRHFLVKIYCLGEVRNGLGVMTVHVFDYAAIVVTCCLEQGVTEFDNHGVVGDCSLELVQLLPYCGPHLVGHDVSVVIIYSLGV</sequence>
<name>Q8KG33_CHLTE</name>
<dbReference type="EMBL" id="AE006470">
    <property type="protein sequence ID" value="AAM71383.1"/>
    <property type="molecule type" value="Genomic_DNA"/>
</dbReference>
<accession>Q8KG33</accession>
<dbReference type="EnsemblBacteria" id="AAM71383">
    <property type="protein sequence ID" value="AAM71383"/>
    <property type="gene ID" value="CT0135"/>
</dbReference>